<protein>
    <submittedName>
        <fullName evidence="3">SDR family oxidoreductase</fullName>
    </submittedName>
</protein>
<dbReference type="PANTHER" id="PTHR45458:SF1">
    <property type="entry name" value="SHORT CHAIN DEHYDROGENASE"/>
    <property type="match status" value="1"/>
</dbReference>
<feature type="chain" id="PRO_5045339120" evidence="2">
    <location>
        <begin position="30"/>
        <end position="252"/>
    </location>
</feature>
<comment type="similarity">
    <text evidence="1">Belongs to the short-chain dehydrogenases/reductases (SDR) family.</text>
</comment>
<dbReference type="PROSITE" id="PS00061">
    <property type="entry name" value="ADH_SHORT"/>
    <property type="match status" value="1"/>
</dbReference>
<dbReference type="CDD" id="cd05325">
    <property type="entry name" value="carb_red_sniffer_like_SDR_c"/>
    <property type="match status" value="1"/>
</dbReference>
<dbReference type="Pfam" id="PF00106">
    <property type="entry name" value="adh_short"/>
    <property type="match status" value="1"/>
</dbReference>
<sequence length="252" mass="27134">MKTKTSHSLAVTLRLLLICLVSLTTSTFAEDKAEKLTILVTGANRGLGLEYAKQYRAGGHQVIGTARKPDEAVELKATGAEVVKLDVTDDEDIANLAKGLKGRRIDVLINNAGYLSRDQTREALTLSFSVNTLGPLFVSRALTPNLQLSDAPKVINVSSRAGRLTDGTGNMTGYAISKTAVNMVTRNLHSQLNEKGFVVISLAPGRNQTAMGGKGAPLKPEESVSQIIKFIASLDQTHSGGFWYYDGTELEW</sequence>
<dbReference type="SUPFAM" id="SSF51735">
    <property type="entry name" value="NAD(P)-binding Rossmann-fold domains"/>
    <property type="match status" value="1"/>
</dbReference>
<keyword evidence="2" id="KW-0732">Signal</keyword>
<dbReference type="Gene3D" id="3.40.50.720">
    <property type="entry name" value="NAD(P)-binding Rossmann-like Domain"/>
    <property type="match status" value="1"/>
</dbReference>
<evidence type="ECO:0000313" key="3">
    <source>
        <dbReference type="EMBL" id="MFC7337812.1"/>
    </source>
</evidence>
<dbReference type="RefSeq" id="WP_379712464.1">
    <property type="nucleotide sequence ID" value="NZ_JBHTBS010000005.1"/>
</dbReference>
<dbReference type="InterPro" id="IPR002347">
    <property type="entry name" value="SDR_fam"/>
</dbReference>
<dbReference type="Proteomes" id="UP001596472">
    <property type="component" value="Unassembled WGS sequence"/>
</dbReference>
<evidence type="ECO:0000256" key="2">
    <source>
        <dbReference type="SAM" id="SignalP"/>
    </source>
</evidence>
<evidence type="ECO:0000313" key="4">
    <source>
        <dbReference type="Proteomes" id="UP001596472"/>
    </source>
</evidence>
<proteinExistence type="inferred from homology"/>
<dbReference type="InterPro" id="IPR036291">
    <property type="entry name" value="NAD(P)-bd_dom_sf"/>
</dbReference>
<reference evidence="4" key="1">
    <citation type="journal article" date="2019" name="Int. J. Syst. Evol. Microbiol.">
        <title>The Global Catalogue of Microorganisms (GCM) 10K type strain sequencing project: providing services to taxonomists for standard genome sequencing and annotation.</title>
        <authorList>
            <consortium name="The Broad Institute Genomics Platform"/>
            <consortium name="The Broad Institute Genome Sequencing Center for Infectious Disease"/>
            <person name="Wu L."/>
            <person name="Ma J."/>
        </authorList>
    </citation>
    <scope>NUCLEOTIDE SEQUENCE [LARGE SCALE GENOMIC DNA]</scope>
    <source>
        <strain evidence="4">CGMCC 4.1467</strain>
    </source>
</reference>
<dbReference type="InterPro" id="IPR020904">
    <property type="entry name" value="Sc_DH/Rdtase_CS"/>
</dbReference>
<feature type="signal peptide" evidence="2">
    <location>
        <begin position="1"/>
        <end position="29"/>
    </location>
</feature>
<organism evidence="3 4">
    <name type="scientific">Haloferula chungangensis</name>
    <dbReference type="NCBI Taxonomy" id="1048331"/>
    <lineage>
        <taxon>Bacteria</taxon>
        <taxon>Pseudomonadati</taxon>
        <taxon>Verrucomicrobiota</taxon>
        <taxon>Verrucomicrobiia</taxon>
        <taxon>Verrucomicrobiales</taxon>
        <taxon>Verrucomicrobiaceae</taxon>
        <taxon>Haloferula</taxon>
    </lineage>
</organism>
<name>A0ABW2L635_9BACT</name>
<gene>
    <name evidence="3" type="ORF">ACFQY0_11530</name>
</gene>
<comment type="caution">
    <text evidence="3">The sequence shown here is derived from an EMBL/GenBank/DDBJ whole genome shotgun (WGS) entry which is preliminary data.</text>
</comment>
<dbReference type="PANTHER" id="PTHR45458">
    <property type="entry name" value="SHORT-CHAIN DEHYDROGENASE/REDUCTASE SDR"/>
    <property type="match status" value="1"/>
</dbReference>
<dbReference type="PRINTS" id="PR00080">
    <property type="entry name" value="SDRFAMILY"/>
</dbReference>
<evidence type="ECO:0000256" key="1">
    <source>
        <dbReference type="RuleBase" id="RU000363"/>
    </source>
</evidence>
<dbReference type="InterPro" id="IPR052184">
    <property type="entry name" value="SDR_enzymes"/>
</dbReference>
<keyword evidence="4" id="KW-1185">Reference proteome</keyword>
<dbReference type="EMBL" id="JBHTBS010000005">
    <property type="protein sequence ID" value="MFC7337812.1"/>
    <property type="molecule type" value="Genomic_DNA"/>
</dbReference>
<dbReference type="PRINTS" id="PR00081">
    <property type="entry name" value="GDHRDH"/>
</dbReference>
<accession>A0ABW2L635</accession>